<dbReference type="Pfam" id="PF05016">
    <property type="entry name" value="ParE_toxin"/>
    <property type="match status" value="1"/>
</dbReference>
<comment type="caution">
    <text evidence="3">The sequence shown here is derived from an EMBL/GenBank/DDBJ whole genome shotgun (WGS) entry which is preliminary data.</text>
</comment>
<organism evidence="3 4">
    <name type="scientific">Rhodococcus wratislaviensis NBRC 100605</name>
    <dbReference type="NCBI Taxonomy" id="1219028"/>
    <lineage>
        <taxon>Bacteria</taxon>
        <taxon>Bacillati</taxon>
        <taxon>Actinomycetota</taxon>
        <taxon>Actinomycetes</taxon>
        <taxon>Mycobacteriales</taxon>
        <taxon>Nocardiaceae</taxon>
        <taxon>Rhodococcus</taxon>
    </lineage>
</organism>
<dbReference type="Proteomes" id="UP000019491">
    <property type="component" value="Unassembled WGS sequence"/>
</dbReference>
<keyword evidence="2" id="KW-1277">Toxin-antitoxin system</keyword>
<evidence type="ECO:0000313" key="3">
    <source>
        <dbReference type="EMBL" id="GAF45685.1"/>
    </source>
</evidence>
<reference evidence="3 4" key="1">
    <citation type="submission" date="2014-02" db="EMBL/GenBank/DDBJ databases">
        <title>Whole genome shotgun sequence of Rhodococcus wratislaviensis NBRC 100605.</title>
        <authorList>
            <person name="Hosoyama A."/>
            <person name="Tsuchikane K."/>
            <person name="Yoshida I."/>
            <person name="Ohji S."/>
            <person name="Ichikawa N."/>
            <person name="Yamazoe A."/>
            <person name="Fujita N."/>
        </authorList>
    </citation>
    <scope>NUCLEOTIDE SEQUENCE [LARGE SCALE GENOMIC DNA]</scope>
    <source>
        <strain evidence="3 4">NBRC 100605</strain>
    </source>
</reference>
<accession>X0R454</accession>
<gene>
    <name evidence="3" type="ORF">RW1_025_00130</name>
</gene>
<proteinExistence type="inferred from homology"/>
<keyword evidence="4" id="KW-1185">Reference proteome</keyword>
<dbReference type="PANTHER" id="PTHR35601:SF1">
    <property type="entry name" value="TOXIN RELE"/>
    <property type="match status" value="1"/>
</dbReference>
<sequence>MSEPGEGYRLVMARSAARALATVPEKVATAVYEFVTGPLPENPRRVGKPLDPPLAPACSARRGTYRVLYLINDANRTVEVTAISHRADAYRSSS</sequence>
<protein>
    <recommendedName>
        <fullName evidence="5">Plasmid stabilization protein</fullName>
    </recommendedName>
</protein>
<dbReference type="Gene3D" id="3.30.2310.20">
    <property type="entry name" value="RelE-like"/>
    <property type="match status" value="1"/>
</dbReference>
<name>X0R454_RHOWR</name>
<dbReference type="SUPFAM" id="SSF143011">
    <property type="entry name" value="RelE-like"/>
    <property type="match status" value="1"/>
</dbReference>
<evidence type="ECO:0000256" key="1">
    <source>
        <dbReference type="ARBA" id="ARBA00006226"/>
    </source>
</evidence>
<evidence type="ECO:0008006" key="5">
    <source>
        <dbReference type="Google" id="ProtNLM"/>
    </source>
</evidence>
<comment type="similarity">
    <text evidence="1">Belongs to the RelE toxin family.</text>
</comment>
<dbReference type="RefSeq" id="WP_303621372.1">
    <property type="nucleotide sequence ID" value="NZ_BAWF01000025.1"/>
</dbReference>
<dbReference type="PANTHER" id="PTHR35601">
    <property type="entry name" value="TOXIN RELE"/>
    <property type="match status" value="1"/>
</dbReference>
<dbReference type="InterPro" id="IPR035093">
    <property type="entry name" value="RelE/ParE_toxin_dom_sf"/>
</dbReference>
<dbReference type="EMBL" id="BAWF01000025">
    <property type="protein sequence ID" value="GAF45685.1"/>
    <property type="molecule type" value="Genomic_DNA"/>
</dbReference>
<evidence type="ECO:0000313" key="4">
    <source>
        <dbReference type="Proteomes" id="UP000019491"/>
    </source>
</evidence>
<dbReference type="InterPro" id="IPR007712">
    <property type="entry name" value="RelE/ParE_toxin"/>
</dbReference>
<dbReference type="AlphaFoldDB" id="X0R454"/>
<evidence type="ECO:0000256" key="2">
    <source>
        <dbReference type="ARBA" id="ARBA00022649"/>
    </source>
</evidence>